<evidence type="ECO:0000313" key="2">
    <source>
        <dbReference type="EMBL" id="KAJ2780397.1"/>
    </source>
</evidence>
<feature type="compositionally biased region" description="Basic and acidic residues" evidence="1">
    <location>
        <begin position="21"/>
        <end position="51"/>
    </location>
</feature>
<dbReference type="OrthoDB" id="5587374at2759"/>
<protein>
    <submittedName>
        <fullName evidence="2">Uncharacterized protein</fullName>
    </submittedName>
</protein>
<feature type="region of interest" description="Disordered" evidence="1">
    <location>
        <begin position="105"/>
        <end position="127"/>
    </location>
</feature>
<name>A0A9W8H8Z7_9FUNG</name>
<keyword evidence="3" id="KW-1185">Reference proteome</keyword>
<feature type="compositionally biased region" description="Basic residues" evidence="1">
    <location>
        <begin position="105"/>
        <end position="117"/>
    </location>
</feature>
<dbReference type="AlphaFoldDB" id="A0A9W8H8Z7"/>
<organism evidence="2 3">
    <name type="scientific">Coemansia javaensis</name>
    <dbReference type="NCBI Taxonomy" id="2761396"/>
    <lineage>
        <taxon>Eukaryota</taxon>
        <taxon>Fungi</taxon>
        <taxon>Fungi incertae sedis</taxon>
        <taxon>Zoopagomycota</taxon>
        <taxon>Kickxellomycotina</taxon>
        <taxon>Kickxellomycetes</taxon>
        <taxon>Kickxellales</taxon>
        <taxon>Kickxellaceae</taxon>
        <taxon>Coemansia</taxon>
    </lineage>
</organism>
<feature type="compositionally biased region" description="Low complexity" evidence="1">
    <location>
        <begin position="75"/>
        <end position="86"/>
    </location>
</feature>
<proteinExistence type="predicted"/>
<dbReference type="EMBL" id="JANBUL010000140">
    <property type="protein sequence ID" value="KAJ2780397.1"/>
    <property type="molecule type" value="Genomic_DNA"/>
</dbReference>
<evidence type="ECO:0000256" key="1">
    <source>
        <dbReference type="SAM" id="MobiDB-lite"/>
    </source>
</evidence>
<accession>A0A9W8H8Z7</accession>
<evidence type="ECO:0000313" key="3">
    <source>
        <dbReference type="Proteomes" id="UP001140217"/>
    </source>
</evidence>
<sequence length="127" mass="15020">MSSAESLRVLGALSRHRATRRERAAQAKRNVDALIRRPAKAEAQQDHSSKAEEEEPKEEEDPRAREQQRRRERNAATLRAADRLATQRSKNLHRDIIELLRAQKERRRPRLKKKKQRLTFFDFEDAE</sequence>
<comment type="caution">
    <text evidence="2">The sequence shown here is derived from an EMBL/GenBank/DDBJ whole genome shotgun (WGS) entry which is preliminary data.</text>
</comment>
<feature type="compositionally biased region" description="Basic and acidic residues" evidence="1">
    <location>
        <begin position="60"/>
        <end position="69"/>
    </location>
</feature>
<reference evidence="2" key="1">
    <citation type="submission" date="2022-07" db="EMBL/GenBank/DDBJ databases">
        <title>Phylogenomic reconstructions and comparative analyses of Kickxellomycotina fungi.</title>
        <authorList>
            <person name="Reynolds N.K."/>
            <person name="Stajich J.E."/>
            <person name="Barry K."/>
            <person name="Grigoriev I.V."/>
            <person name="Crous P."/>
            <person name="Smith M.E."/>
        </authorList>
    </citation>
    <scope>NUCLEOTIDE SEQUENCE</scope>
    <source>
        <strain evidence="2">NBRC 105414</strain>
    </source>
</reference>
<gene>
    <name evidence="2" type="ORF">H4R18_003478</name>
</gene>
<dbReference type="Proteomes" id="UP001140217">
    <property type="component" value="Unassembled WGS sequence"/>
</dbReference>
<feature type="region of interest" description="Disordered" evidence="1">
    <location>
        <begin position="1"/>
        <end position="92"/>
    </location>
</feature>